<dbReference type="PANTHER" id="PTHR30288">
    <property type="entry name" value="FLAGELLAR CAP/ASSEMBLY PROTEIN FLID"/>
    <property type="match status" value="1"/>
</dbReference>
<dbReference type="GO" id="GO:0009424">
    <property type="term" value="C:bacterial-type flagellum hook"/>
    <property type="evidence" value="ECO:0007669"/>
    <property type="project" value="UniProtKB-UniRule"/>
</dbReference>
<evidence type="ECO:0000256" key="3">
    <source>
        <dbReference type="ARBA" id="ARBA00023054"/>
    </source>
</evidence>
<reference evidence="8" key="1">
    <citation type="journal article" date="2002" name="J. Bacteriol.">
        <title>Phenotypic selection and phase variation occur during alfalfa root colonization by Pseudomonas fluorescens F113.</title>
        <authorList>
            <person name="Sanchez-Contreras M."/>
            <person name="Martin M."/>
            <person name="Villacieros M."/>
            <person name="O'Gara F."/>
            <person name="Bonilla I."/>
            <person name="Rivilla R."/>
        </authorList>
    </citation>
    <scope>NUCLEOTIDE SEQUENCE</scope>
    <source>
        <strain evidence="8">F113</strain>
    </source>
</reference>
<evidence type="ECO:0000259" key="6">
    <source>
        <dbReference type="Pfam" id="PF02465"/>
    </source>
</evidence>
<reference evidence="8" key="2">
    <citation type="journal article" date="2004" name="Microbiology">
        <title>Analysis of Pseudomonas fluorescens F113 genes implicated in flagellar filament synthesis and their role in competitive root colonization.</title>
        <authorList>
            <person name="Capdevila S."/>
            <person name="Martinez-Granero F.M."/>
            <person name="Sanchez-Contreras M."/>
            <person name="Rivilla R."/>
            <person name="Martin M."/>
        </authorList>
    </citation>
    <scope>NUCLEOTIDE SEQUENCE</scope>
    <source>
        <strain evidence="8">F113</strain>
    </source>
</reference>
<dbReference type="GO" id="GO:0005576">
    <property type="term" value="C:extracellular region"/>
    <property type="evidence" value="ECO:0007669"/>
    <property type="project" value="UniProtKB-SubCell"/>
</dbReference>
<dbReference type="Pfam" id="PF07196">
    <property type="entry name" value="Flagellin_IN"/>
    <property type="match status" value="1"/>
</dbReference>
<keyword evidence="5" id="KW-0964">Secreted</keyword>
<accession>Q5TK98</accession>
<dbReference type="GO" id="GO:0071973">
    <property type="term" value="P:bacterial-type flagellum-dependent cell motility"/>
    <property type="evidence" value="ECO:0007669"/>
    <property type="project" value="TreeGrafter"/>
</dbReference>
<comment type="subcellular location">
    <subcellularLocation>
        <location evidence="5">Secreted</location>
    </subcellularLocation>
    <subcellularLocation>
        <location evidence="5">Bacterial flagellum</location>
    </subcellularLocation>
</comment>
<evidence type="ECO:0000256" key="4">
    <source>
        <dbReference type="ARBA" id="ARBA00023143"/>
    </source>
</evidence>
<dbReference type="Pfam" id="PF02465">
    <property type="entry name" value="FliD_N"/>
    <property type="match status" value="1"/>
</dbReference>
<evidence type="ECO:0000256" key="1">
    <source>
        <dbReference type="ARBA" id="ARBA00009764"/>
    </source>
</evidence>
<dbReference type="GO" id="GO:0009421">
    <property type="term" value="C:bacterial-type flagellum filament cap"/>
    <property type="evidence" value="ECO:0007669"/>
    <property type="project" value="InterPro"/>
</dbReference>
<protein>
    <recommendedName>
        <fullName evidence="5">Flagellar hook-associated protein 2</fullName>
        <shortName evidence="5">HAP2</shortName>
    </recommendedName>
    <alternativeName>
        <fullName evidence="5">Flagellar cap protein</fullName>
    </alternativeName>
</protein>
<dbReference type="InterPro" id="IPR040026">
    <property type="entry name" value="FliD"/>
</dbReference>
<feature type="domain" description="Flagellar hook-associated protein 2 N-terminal" evidence="6">
    <location>
        <begin position="27"/>
        <end position="125"/>
    </location>
</feature>
<dbReference type="InterPro" id="IPR010809">
    <property type="entry name" value="FliD_C"/>
</dbReference>
<organism evidence="8">
    <name type="scientific">Pseudomonas fluorescens</name>
    <dbReference type="NCBI Taxonomy" id="294"/>
    <lineage>
        <taxon>Bacteria</taxon>
        <taxon>Pseudomonadati</taxon>
        <taxon>Pseudomonadota</taxon>
        <taxon>Gammaproteobacteria</taxon>
        <taxon>Pseudomonadales</taxon>
        <taxon>Pseudomonadaceae</taxon>
        <taxon>Pseudomonas</taxon>
    </lineage>
</organism>
<dbReference type="InterPro" id="IPR010810">
    <property type="entry name" value="Flagellin_hook_IN_motif"/>
</dbReference>
<comment type="subunit">
    <text evidence="2 5">Homopentamer.</text>
</comment>
<evidence type="ECO:0000256" key="5">
    <source>
        <dbReference type="RuleBase" id="RU362066"/>
    </source>
</evidence>
<keyword evidence="4 5" id="KW-0975">Bacterial flagellum</keyword>
<comment type="function">
    <text evidence="5">Required for morphogenesis and for the elongation of the flagellar filament by facilitating polymerization of the flagellin monomers at the tip of growing filament. Forms a capping structure, which prevents flagellin subunits (transported through the central channel of the flagellum) from leaking out without polymerization at the distal end.</text>
</comment>
<comment type="similarity">
    <text evidence="1 5">Belongs to the FliD family.</text>
</comment>
<evidence type="ECO:0000313" key="8">
    <source>
        <dbReference type="EMBL" id="AAT42122.1"/>
    </source>
</evidence>
<sequence>MVKRAGDTLEGSSTWQGPILPGLGLGSGLDTGAIVKALVDSDKAAKQGQIDRATKTNTGNISGIGTLKSLLATFQSALESLGSTTTPQFTGVAATSANTSALTVTAGNSAVGGIYSVDVTQLATSSKVATAAFAGGASSAVATGTLTISQGGTDYTLDIPADSTLQSVRDAINSKYSSSGLTANIVTDSFGSRLVVGSTKTGAGNDISLSGIASLAADGSVAMASPPTANSSGSLGFAKDAIFSVDGLEMTSPTNKLDNVVSGLSMTLLVADTGPTTVTVAANTDGLKASIQKFVDAYNAIAKAVTSLTKPSTDAEGNSVPAALTGDSLPRSLLAAIRAPLSETGAGDKLTVLSQLGITTNQTTGALDFDSTKFATAVNEKQLGGEIQTLFTGENGLIERMQNALNPHTETSKKDSNGKTVDNILTARSKNLEILKAKLSEDQLALDRRIETLTAVLTKKYNDMDTLVGRLKATASNITSMFEAMTAQQKNS</sequence>
<dbReference type="Pfam" id="PF07195">
    <property type="entry name" value="FliD_C"/>
    <property type="match status" value="1"/>
</dbReference>
<dbReference type="InterPro" id="IPR003481">
    <property type="entry name" value="FliD_N"/>
</dbReference>
<dbReference type="AlphaFoldDB" id="Q5TK98"/>
<dbReference type="GO" id="GO:0007155">
    <property type="term" value="P:cell adhesion"/>
    <property type="evidence" value="ECO:0007669"/>
    <property type="project" value="InterPro"/>
</dbReference>
<keyword evidence="3" id="KW-0175">Coiled coil</keyword>
<evidence type="ECO:0000259" key="7">
    <source>
        <dbReference type="Pfam" id="PF07195"/>
    </source>
</evidence>
<gene>
    <name evidence="8" type="primary">fliD</name>
</gene>
<feature type="domain" description="Flagellar hook-associated protein 2 C-terminal" evidence="7">
    <location>
        <begin position="238"/>
        <end position="472"/>
    </location>
</feature>
<dbReference type="EMBL" id="AF399739">
    <property type="protein sequence ID" value="AAT42122.1"/>
    <property type="molecule type" value="Genomic_DNA"/>
</dbReference>
<proteinExistence type="inferred from homology"/>
<evidence type="ECO:0000256" key="2">
    <source>
        <dbReference type="ARBA" id="ARBA00011255"/>
    </source>
</evidence>
<name>Q5TK98_PSEFL</name>
<dbReference type="PANTHER" id="PTHR30288:SF0">
    <property type="entry name" value="FLAGELLAR HOOK-ASSOCIATED PROTEIN 2"/>
    <property type="match status" value="1"/>
</dbReference>